<dbReference type="PROSITE" id="PS50235">
    <property type="entry name" value="USP_3"/>
    <property type="match status" value="1"/>
</dbReference>
<dbReference type="EMBL" id="MBFR01000080">
    <property type="protein sequence ID" value="PVU94649.1"/>
    <property type="molecule type" value="Genomic_DNA"/>
</dbReference>
<reference evidence="10 11" key="1">
    <citation type="journal article" date="2018" name="MBio">
        <title>Comparative Genomics Reveals the Core Gene Toolbox for the Fungus-Insect Symbiosis.</title>
        <authorList>
            <person name="Wang Y."/>
            <person name="Stata M."/>
            <person name="Wang W."/>
            <person name="Stajich J.E."/>
            <person name="White M.M."/>
            <person name="Moncalvo J.M."/>
        </authorList>
    </citation>
    <scope>NUCLEOTIDE SEQUENCE [LARGE SCALE GENOMIC DNA]</scope>
    <source>
        <strain evidence="10 11">SWE-8-4</strain>
    </source>
</reference>
<proteinExistence type="inferred from homology"/>
<dbReference type="InterPro" id="IPR050164">
    <property type="entry name" value="Peptidase_C19"/>
</dbReference>
<evidence type="ECO:0000256" key="7">
    <source>
        <dbReference type="RuleBase" id="RU366025"/>
    </source>
</evidence>
<feature type="compositionally biased region" description="Low complexity" evidence="8">
    <location>
        <begin position="53"/>
        <end position="70"/>
    </location>
</feature>
<dbReference type="InterPro" id="IPR001394">
    <property type="entry name" value="Peptidase_C19_UCH"/>
</dbReference>
<feature type="region of interest" description="Disordered" evidence="8">
    <location>
        <begin position="49"/>
        <end position="76"/>
    </location>
</feature>
<dbReference type="GO" id="GO:0004843">
    <property type="term" value="F:cysteine-type deubiquitinase activity"/>
    <property type="evidence" value="ECO:0007669"/>
    <property type="project" value="UniProtKB-UniRule"/>
</dbReference>
<dbReference type="EC" id="3.4.19.12" evidence="7"/>
<feature type="compositionally biased region" description="Low complexity" evidence="8">
    <location>
        <begin position="434"/>
        <end position="446"/>
    </location>
</feature>
<comment type="similarity">
    <text evidence="2 7">Belongs to the peptidase C19 family.</text>
</comment>
<dbReference type="PANTHER" id="PTHR24006">
    <property type="entry name" value="UBIQUITIN CARBOXYL-TERMINAL HYDROLASE"/>
    <property type="match status" value="1"/>
</dbReference>
<feature type="compositionally biased region" description="Polar residues" evidence="8">
    <location>
        <begin position="424"/>
        <end position="433"/>
    </location>
</feature>
<dbReference type="FunFam" id="3.90.70.10:FF:000119">
    <property type="entry name" value="Ubiquitin specific peptidase 36"/>
    <property type="match status" value="1"/>
</dbReference>
<keyword evidence="11" id="KW-1185">Reference proteome</keyword>
<evidence type="ECO:0000259" key="9">
    <source>
        <dbReference type="PROSITE" id="PS50235"/>
    </source>
</evidence>
<dbReference type="OrthoDB" id="420187at2759"/>
<dbReference type="Pfam" id="PF00443">
    <property type="entry name" value="UCH"/>
    <property type="match status" value="1"/>
</dbReference>
<feature type="region of interest" description="Disordered" evidence="8">
    <location>
        <begin position="424"/>
        <end position="485"/>
    </location>
</feature>
<feature type="domain" description="USP" evidence="9">
    <location>
        <begin position="99"/>
        <end position="412"/>
    </location>
</feature>
<dbReference type="GO" id="GO:0005829">
    <property type="term" value="C:cytosol"/>
    <property type="evidence" value="ECO:0007669"/>
    <property type="project" value="TreeGrafter"/>
</dbReference>
<sequence>MTQAYVSVANIPEKLLSQAAKTAKFLKRRIEFHEANRPDQSQEALKLRYTPLNEQKSSNNSKANSGSKTNPNKLDSKASNLIPELKIALGWSKVRKIGAGLHNLGNTCFLNSVLQCLAYTPPLAEYFLSKQHSSSCRVGSSCISCAMEATVIATLNAQHSSISPKQIVSRLKLIAKHMRVGRQEDAHEFMRYLIDSLYSNVSKTYSPTKKVLSVYSDIHNDLNSSILNRIFGGYLQSQVVCLNCKAVSNTIDKFFDLSLCIQNCSTIEKSIEKFVKPETLSGSNAYNCLSCKNKSSATKQIQIVKTPQILTIQLVRFSPFSGSKINKYVQYSTKLDLDFAIDYQLGEQKSNSSYKLLAVLVHAGHSCNSGHYYCYVRSSNNVWYEMNDSTVTQVSESTVFKQSAYILLYEKVNNVAPSTPISSQKVSSAQLAPNGTSTSNQNGNTNKLNSPSHSKDLDHIFSTKKSNNKRKLASYPEPIPNTVTELNGATKSLSNAQPTSESLVSTSDNILLKLQPSKPFQKETSNDSESLNSQPSTPVSQGAKGWIVTPKSNKKKLALEDSLTPDTTQTSDHQTESKPRKKQNTLEVSRDKSRVKVTSSSLKQTKEMKNSLYGTVVQTWDEIDSNKKSSQQENTDINETLPADKVLEKREKFIKRKLKKLATFVHKRPDFYDAEYDKGKVKKVKKKKKNAFKSIANPFQIVSELNTKAG</sequence>
<keyword evidence="3 7" id="KW-0645">Protease</keyword>
<evidence type="ECO:0000256" key="1">
    <source>
        <dbReference type="ARBA" id="ARBA00000707"/>
    </source>
</evidence>
<evidence type="ECO:0000313" key="10">
    <source>
        <dbReference type="EMBL" id="PVU94649.1"/>
    </source>
</evidence>
<dbReference type="AlphaFoldDB" id="A0A2T9YQP2"/>
<name>A0A2T9YQP2_9FUNG</name>
<feature type="region of interest" description="Disordered" evidence="8">
    <location>
        <begin position="520"/>
        <end position="603"/>
    </location>
</feature>
<keyword evidence="4 7" id="KW-0833">Ubl conjugation pathway</keyword>
<protein>
    <recommendedName>
        <fullName evidence="7">Ubiquitin carboxyl-terminal hydrolase</fullName>
        <ecNumber evidence="7">3.4.19.12</ecNumber>
    </recommendedName>
</protein>
<dbReference type="GO" id="GO:0016579">
    <property type="term" value="P:protein deubiquitination"/>
    <property type="evidence" value="ECO:0007669"/>
    <property type="project" value="InterPro"/>
</dbReference>
<dbReference type="InterPro" id="IPR038765">
    <property type="entry name" value="Papain-like_cys_pep_sf"/>
</dbReference>
<keyword evidence="6 7" id="KW-0788">Thiol protease</keyword>
<gene>
    <name evidence="10" type="ORF">BB561_002379</name>
</gene>
<evidence type="ECO:0000256" key="8">
    <source>
        <dbReference type="SAM" id="MobiDB-lite"/>
    </source>
</evidence>
<evidence type="ECO:0000256" key="5">
    <source>
        <dbReference type="ARBA" id="ARBA00022801"/>
    </source>
</evidence>
<dbReference type="Proteomes" id="UP000245383">
    <property type="component" value="Unassembled WGS sequence"/>
</dbReference>
<comment type="caution">
    <text evidence="10">The sequence shown here is derived from an EMBL/GenBank/DDBJ whole genome shotgun (WGS) entry which is preliminary data.</text>
</comment>
<dbReference type="PROSITE" id="PS00973">
    <property type="entry name" value="USP_2"/>
    <property type="match status" value="1"/>
</dbReference>
<keyword evidence="5 7" id="KW-0378">Hydrolase</keyword>
<feature type="compositionally biased region" description="Polar residues" evidence="8">
    <location>
        <begin position="527"/>
        <end position="540"/>
    </location>
</feature>
<accession>A0A2T9YQP2</accession>
<evidence type="ECO:0000256" key="4">
    <source>
        <dbReference type="ARBA" id="ARBA00022786"/>
    </source>
</evidence>
<evidence type="ECO:0000256" key="2">
    <source>
        <dbReference type="ARBA" id="ARBA00009085"/>
    </source>
</evidence>
<dbReference type="PANTHER" id="PTHR24006:SF758">
    <property type="entry name" value="UBIQUITIN CARBOXYL-TERMINAL HYDROLASE 36"/>
    <property type="match status" value="1"/>
</dbReference>
<dbReference type="STRING" id="133385.A0A2T9YQP2"/>
<dbReference type="InterPro" id="IPR018200">
    <property type="entry name" value="USP_CS"/>
</dbReference>
<dbReference type="InterPro" id="IPR028889">
    <property type="entry name" value="USP"/>
</dbReference>
<dbReference type="SUPFAM" id="SSF54001">
    <property type="entry name" value="Cysteine proteinases"/>
    <property type="match status" value="1"/>
</dbReference>
<evidence type="ECO:0000256" key="6">
    <source>
        <dbReference type="ARBA" id="ARBA00022807"/>
    </source>
</evidence>
<dbReference type="PROSITE" id="PS00972">
    <property type="entry name" value="USP_1"/>
    <property type="match status" value="1"/>
</dbReference>
<evidence type="ECO:0000313" key="11">
    <source>
        <dbReference type="Proteomes" id="UP000245383"/>
    </source>
</evidence>
<dbReference type="GO" id="GO:0006508">
    <property type="term" value="P:proteolysis"/>
    <property type="evidence" value="ECO:0007669"/>
    <property type="project" value="UniProtKB-KW"/>
</dbReference>
<dbReference type="GO" id="GO:0005634">
    <property type="term" value="C:nucleus"/>
    <property type="evidence" value="ECO:0007669"/>
    <property type="project" value="TreeGrafter"/>
</dbReference>
<evidence type="ECO:0000256" key="3">
    <source>
        <dbReference type="ARBA" id="ARBA00022670"/>
    </source>
</evidence>
<dbReference type="Gene3D" id="3.90.70.10">
    <property type="entry name" value="Cysteine proteinases"/>
    <property type="match status" value="1"/>
</dbReference>
<comment type="catalytic activity">
    <reaction evidence="1 7">
        <text>Thiol-dependent hydrolysis of ester, thioester, amide, peptide and isopeptide bonds formed by the C-terminal Gly of ubiquitin (a 76-residue protein attached to proteins as an intracellular targeting signal).</text>
        <dbReference type="EC" id="3.4.19.12"/>
    </reaction>
</comment>
<organism evidence="10 11">
    <name type="scientific">Smittium simulii</name>
    <dbReference type="NCBI Taxonomy" id="133385"/>
    <lineage>
        <taxon>Eukaryota</taxon>
        <taxon>Fungi</taxon>
        <taxon>Fungi incertae sedis</taxon>
        <taxon>Zoopagomycota</taxon>
        <taxon>Kickxellomycotina</taxon>
        <taxon>Harpellomycetes</taxon>
        <taxon>Harpellales</taxon>
        <taxon>Legeriomycetaceae</taxon>
        <taxon>Smittium</taxon>
    </lineage>
</organism>